<keyword evidence="7" id="KW-0325">Glycoprotein</keyword>
<dbReference type="InterPro" id="IPR052051">
    <property type="entry name" value="TCR_complex_component"/>
</dbReference>
<evidence type="ECO:0000256" key="6">
    <source>
        <dbReference type="ARBA" id="ARBA00023157"/>
    </source>
</evidence>
<keyword evidence="5 8" id="KW-0472">Membrane</keyword>
<dbReference type="Proteomes" id="UP001501920">
    <property type="component" value="Chromosome 2"/>
</dbReference>
<dbReference type="Pfam" id="PF07686">
    <property type="entry name" value="V-set"/>
    <property type="match status" value="1"/>
</dbReference>
<dbReference type="PROSITE" id="PS50835">
    <property type="entry name" value="IG_LIKE"/>
    <property type="match status" value="1"/>
</dbReference>
<evidence type="ECO:0000259" key="9">
    <source>
        <dbReference type="PROSITE" id="PS50835"/>
    </source>
</evidence>
<proteinExistence type="predicted"/>
<dbReference type="SMART" id="SM00406">
    <property type="entry name" value="IGv"/>
    <property type="match status" value="1"/>
</dbReference>
<evidence type="ECO:0000256" key="4">
    <source>
        <dbReference type="ARBA" id="ARBA00022859"/>
    </source>
</evidence>
<dbReference type="InterPro" id="IPR007110">
    <property type="entry name" value="Ig-like_dom"/>
</dbReference>
<evidence type="ECO:0000256" key="1">
    <source>
        <dbReference type="ARBA" id="ARBA00004236"/>
    </source>
</evidence>
<name>A0A3B4E0C3_PYGNA</name>
<evidence type="ECO:0000256" key="3">
    <source>
        <dbReference type="ARBA" id="ARBA00022729"/>
    </source>
</evidence>
<keyword evidence="11" id="KW-1185">Reference proteome</keyword>
<keyword evidence="2" id="KW-1003">Cell membrane</keyword>
<accession>A0A3B4E0C3</accession>
<dbReference type="InterPro" id="IPR013783">
    <property type="entry name" value="Ig-like_fold"/>
</dbReference>
<evidence type="ECO:0000256" key="5">
    <source>
        <dbReference type="ARBA" id="ARBA00023136"/>
    </source>
</evidence>
<dbReference type="GeneTree" id="ENSGT01030000234873"/>
<feature type="domain" description="Ig-like" evidence="9">
    <location>
        <begin position="24"/>
        <end position="110"/>
    </location>
</feature>
<evidence type="ECO:0000313" key="10">
    <source>
        <dbReference type="Ensembl" id="ENSPNAP00000028756.2"/>
    </source>
</evidence>
<dbReference type="STRING" id="42514.ENSPNAP00000028756"/>
<reference evidence="10" key="2">
    <citation type="submission" date="2025-08" db="UniProtKB">
        <authorList>
            <consortium name="Ensembl"/>
        </authorList>
    </citation>
    <scope>IDENTIFICATION</scope>
</reference>
<evidence type="ECO:0000313" key="11">
    <source>
        <dbReference type="Proteomes" id="UP001501920"/>
    </source>
</evidence>
<reference evidence="10 11" key="1">
    <citation type="submission" date="2020-10" db="EMBL/GenBank/DDBJ databases">
        <title>Pygocentrus nattereri (red-bellied piranha) genome, fPygNat1, primary haplotype.</title>
        <authorList>
            <person name="Myers G."/>
            <person name="Meyer A."/>
            <person name="Karagic N."/>
            <person name="Pippel M."/>
            <person name="Winkler S."/>
            <person name="Tracey A."/>
            <person name="Wood J."/>
            <person name="Formenti G."/>
            <person name="Howe K."/>
            <person name="Fedrigo O."/>
            <person name="Jarvis E.D."/>
        </authorList>
    </citation>
    <scope>NUCLEOTIDE SEQUENCE [LARGE SCALE GENOMIC DNA]</scope>
</reference>
<comment type="subcellular location">
    <subcellularLocation>
        <location evidence="1">Cell membrane</location>
    </subcellularLocation>
</comment>
<dbReference type="Ensembl" id="ENSPNAT00000015212.2">
    <property type="protein sequence ID" value="ENSPNAP00000028756.2"/>
    <property type="gene ID" value="ENSPNAG00000014573.2"/>
</dbReference>
<dbReference type="GO" id="GO:0002376">
    <property type="term" value="P:immune system process"/>
    <property type="evidence" value="ECO:0007669"/>
    <property type="project" value="UniProtKB-KW"/>
</dbReference>
<keyword evidence="4" id="KW-0391">Immunity</keyword>
<dbReference type="AlphaFoldDB" id="A0A3B4E0C3"/>
<evidence type="ECO:0000256" key="2">
    <source>
        <dbReference type="ARBA" id="ARBA00022475"/>
    </source>
</evidence>
<feature type="transmembrane region" description="Helical" evidence="8">
    <location>
        <begin position="151"/>
        <end position="168"/>
    </location>
</feature>
<dbReference type="Gene3D" id="2.60.40.10">
    <property type="entry name" value="Immunoglobulins"/>
    <property type="match status" value="1"/>
</dbReference>
<keyword evidence="6" id="KW-1015">Disulfide bond</keyword>
<dbReference type="GO" id="GO:0005886">
    <property type="term" value="C:plasma membrane"/>
    <property type="evidence" value="ECO:0007669"/>
    <property type="project" value="UniProtKB-SubCell"/>
</dbReference>
<organism evidence="10 11">
    <name type="scientific">Pygocentrus nattereri</name>
    <name type="common">Red-bellied piranha</name>
    <dbReference type="NCBI Taxonomy" id="42514"/>
    <lineage>
        <taxon>Eukaryota</taxon>
        <taxon>Metazoa</taxon>
        <taxon>Chordata</taxon>
        <taxon>Craniata</taxon>
        <taxon>Vertebrata</taxon>
        <taxon>Euteleostomi</taxon>
        <taxon>Actinopterygii</taxon>
        <taxon>Neopterygii</taxon>
        <taxon>Teleostei</taxon>
        <taxon>Ostariophysi</taxon>
        <taxon>Characiformes</taxon>
        <taxon>Characoidei</taxon>
        <taxon>Pygocentrus</taxon>
    </lineage>
</organism>
<protein>
    <submittedName>
        <fullName evidence="10">T-cell receptor alpha/delta variable 1</fullName>
    </submittedName>
</protein>
<keyword evidence="8" id="KW-0812">Transmembrane</keyword>
<evidence type="ECO:0000256" key="7">
    <source>
        <dbReference type="ARBA" id="ARBA00023180"/>
    </source>
</evidence>
<sequence length="169" mass="19394">MKFETKMCKYYHNFVGESVDSIRPNETSMFVSEGSRTTLSCTYDGSPNSLHWYQQKPGSRPEFLLLIHVSTRRVTEAKIADPRLSITLPKDQNEVDLIISSAAVSDSALYYSTLYKNISNETQGKYRIIESKCTKFTSAFGTVGKMLKRKIVTVIFFYYYLIIFVINSF</sequence>
<dbReference type="InterPro" id="IPR013106">
    <property type="entry name" value="Ig_V-set"/>
</dbReference>
<evidence type="ECO:0000256" key="8">
    <source>
        <dbReference type="SAM" id="Phobius"/>
    </source>
</evidence>
<reference evidence="10" key="3">
    <citation type="submission" date="2025-09" db="UniProtKB">
        <authorList>
            <consortium name="Ensembl"/>
        </authorList>
    </citation>
    <scope>IDENTIFICATION</scope>
</reference>
<keyword evidence="8" id="KW-1133">Transmembrane helix</keyword>
<dbReference type="InterPro" id="IPR036179">
    <property type="entry name" value="Ig-like_dom_sf"/>
</dbReference>
<dbReference type="GO" id="GO:0009617">
    <property type="term" value="P:response to bacterium"/>
    <property type="evidence" value="ECO:0007669"/>
    <property type="project" value="TreeGrafter"/>
</dbReference>
<keyword evidence="3" id="KW-0732">Signal</keyword>
<dbReference type="SUPFAM" id="SSF48726">
    <property type="entry name" value="Immunoglobulin"/>
    <property type="match status" value="1"/>
</dbReference>
<dbReference type="PANTHER" id="PTHR19433">
    <property type="entry name" value="T-CELL RECEPTOR ALPHA CHAIN V REGION-RELATED"/>
    <property type="match status" value="1"/>
</dbReference>